<dbReference type="EMBL" id="CP022685">
    <property type="protein sequence ID" value="ATL31251.1"/>
    <property type="molecule type" value="Genomic_DNA"/>
</dbReference>
<keyword evidence="1" id="KW-0031">Aminopeptidase</keyword>
<evidence type="ECO:0000313" key="1">
    <source>
        <dbReference type="EMBL" id="ATL31251.1"/>
    </source>
</evidence>
<keyword evidence="2" id="KW-1185">Reference proteome</keyword>
<dbReference type="Proteomes" id="UP000221011">
    <property type="component" value="Chromosome"/>
</dbReference>
<organism evidence="1 2">
    <name type="scientific">Streptomyces formicae</name>
    <dbReference type="NCBI Taxonomy" id="1616117"/>
    <lineage>
        <taxon>Bacteria</taxon>
        <taxon>Bacillati</taxon>
        <taxon>Actinomycetota</taxon>
        <taxon>Actinomycetes</taxon>
        <taxon>Kitasatosporales</taxon>
        <taxon>Streptomycetaceae</taxon>
        <taxon>Streptomyces</taxon>
    </lineage>
</organism>
<reference evidence="1 2" key="1">
    <citation type="submission" date="2017-08" db="EMBL/GenBank/DDBJ databases">
        <title>Complete Genome Sequence of Streptomyces formicae KY5, the formicamycin producer.</title>
        <authorList>
            <person name="Holmes N.A."/>
            <person name="Devine R."/>
            <person name="Qin Z."/>
            <person name="Seipke R.F."/>
            <person name="Wilkinson B."/>
            <person name="Hutchings M.I."/>
        </authorList>
    </citation>
    <scope>NUCLEOTIDE SEQUENCE [LARGE SCALE GENOMIC DNA]</scope>
    <source>
        <strain evidence="1 2">KY5</strain>
    </source>
</reference>
<name>A0A291QHR7_9ACTN</name>
<keyword evidence="1" id="KW-0378">Hydrolase</keyword>
<gene>
    <name evidence="1" type="ORF">KY5_6233c</name>
</gene>
<sequence length="86" mass="9394">MTAPSGWRVLSNSGDPQIEDLGSVRCWTFPPTPPLAAYNTVINAGPYYELRRRGAGHDLGLFARQSLASVLDRDADELFTLTTQGL</sequence>
<accession>A0A291QHR7</accession>
<dbReference type="GO" id="GO:0016285">
    <property type="term" value="F:alanyl aminopeptidase activity"/>
    <property type="evidence" value="ECO:0007669"/>
    <property type="project" value="UniProtKB-EC"/>
</dbReference>
<dbReference type="KEGG" id="sfk:KY5_6233c"/>
<dbReference type="RefSeq" id="WP_234362953.1">
    <property type="nucleotide sequence ID" value="NZ_CP022685.1"/>
</dbReference>
<keyword evidence="1" id="KW-0645">Protease</keyword>
<evidence type="ECO:0000313" key="2">
    <source>
        <dbReference type="Proteomes" id="UP000221011"/>
    </source>
</evidence>
<proteinExistence type="predicted"/>
<dbReference type="AlphaFoldDB" id="A0A291QHR7"/>
<dbReference type="EC" id="3.4.11.2" evidence="1"/>
<protein>
    <submittedName>
        <fullName evidence="1">Membrane alanine aminopeptidase N</fullName>
        <ecNumber evidence="1">3.4.11.2</ecNumber>
    </submittedName>
</protein>